<dbReference type="Pfam" id="PF20693">
    <property type="entry name" value="YobI-ATPase"/>
    <property type="match status" value="1"/>
</dbReference>
<feature type="region of interest" description="Disordered" evidence="1">
    <location>
        <begin position="110"/>
        <end position="132"/>
    </location>
</feature>
<keyword evidence="2" id="KW-1133">Transmembrane helix</keyword>
<gene>
    <name evidence="4" type="ORF">PS854_01571</name>
</gene>
<feature type="transmembrane region" description="Helical" evidence="2">
    <location>
        <begin position="178"/>
        <end position="197"/>
    </location>
</feature>
<evidence type="ECO:0000256" key="1">
    <source>
        <dbReference type="SAM" id="MobiDB-lite"/>
    </source>
</evidence>
<feature type="transmembrane region" description="Helical" evidence="2">
    <location>
        <begin position="217"/>
        <end position="236"/>
    </location>
</feature>
<accession>A0A5E7IJK7</accession>
<evidence type="ECO:0000259" key="3">
    <source>
        <dbReference type="Pfam" id="PF20693"/>
    </source>
</evidence>
<dbReference type="RefSeq" id="WP_150733002.1">
    <property type="nucleotide sequence ID" value="NZ_CABVIF010000002.1"/>
</dbReference>
<reference evidence="4 5" key="1">
    <citation type="submission" date="2019-09" db="EMBL/GenBank/DDBJ databases">
        <authorList>
            <person name="Chandra G."/>
            <person name="Truman W A."/>
        </authorList>
    </citation>
    <scope>NUCLEOTIDE SEQUENCE [LARGE SCALE GENOMIC DNA]</scope>
    <source>
        <strain evidence="4">PS854</strain>
    </source>
</reference>
<keyword evidence="2" id="KW-0812">Transmembrane</keyword>
<protein>
    <recommendedName>
        <fullName evidence="3">YobI-like P-loop NTPase domain-containing protein</fullName>
    </recommendedName>
</protein>
<evidence type="ECO:0000313" key="5">
    <source>
        <dbReference type="Proteomes" id="UP000327111"/>
    </source>
</evidence>
<evidence type="ECO:0000313" key="4">
    <source>
        <dbReference type="EMBL" id="VVO76470.1"/>
    </source>
</evidence>
<sequence>MPNGFVIRVKQQWTALITACREGRRVFDTLLNPSTPPGSFEPLTPVLLADDQFELYERELKGALNNDEILNIALTGGYGAGKSSVIKTFFDRHPEFRAAYVSLATFSKDAPVSDNERTSDATTKSARSIDGSAENSLPGDLIVRIEETIVQQLLYAVPAERLPKTRLKRIVQASSRRILMRTVACAVFIIGCLRLYLPTVKELPAFDPDWIFQGFMLIPGWLAVFGVGIGCFYALYASLKFLSMFSIDGLTLKGGKLETMHHGSVLHKNVDEIIYCFERSDIRVVVIEDLDRFGAQEVFFRLREINFTIRRSPQIKRPVHFIYAIRDELFSVTDKTKFFDLIIPVIPVVNSENSREKLYQLMGTRTVNGKPLGASLDRILVETVCYYIDEMRLIKNIVNEYDIFANLLSHGGLDLDQNKLFAIVVIRNLHPEEFALLSRRRGQVHSLLTGLSEWLNSSSQALIDRQEELREERSQRQLQNEEQLVDARLRVWHEALKASGIDGANYIQSESGQRFSLSDFLKDEIFEQLCQANQWQSVWFSNWSKHNPLGVAVNPKDALAQADFKRRENRIQTPIKMLEDAIRAVERDTIRSKTLSFREAARGDYGTVIAQQLTGMEVIVYLLRSGYLDTDYTDYLGFFYAGSLTHDDQNLLLALRRRSMLDVATPIRNPERVIGKLEHGSLDGGGGIIAALIAELSMSASLSDLGDVRTQKLEIVLLSAQQHLDRFADAARIILAGEARSDFIRSMFAIEPRLFTQLLETDQFNGSDIRLDFIFGLLDTLNQKQIEGMVGQGLLLSIIEELPDAKPFISGMETKANGWQWLLHEPVRFRSLEPGTDEQTLRRLVEWNCLELNLSMMLLLCRKLDGEEGNVSCRGLLALNLGGLDAMIERAPREFVLALMEQTGIIEEDSNSLKYVLSLINDDPDLQDQLFQRTDCAIEDLSCFPDNIWIKALQLDRVKSVPEAAWAFFNHMLIRPTELPSNTPTSDEMNYLEDVFAHFITRNAIAAQQLWDEERPENEDLKTRLIVSDHFDDDTLEDVFAGTAVGATAIEGARISPDRWVFLATASFVPFDAATHTIFANQGADIEISYLRNRWGTAREELELLKLDPHIVVSLSEAPNIPVGDVVRMWEGLVEREMASDAETLKHLSSVCARANTEGVVLSRNCLSIIVSTANDANNSEQERKELLLQALKLNLDWATTSPILVALAGGYGDLATKKRSVRLPKSSLDADIANALRLRGFVGKINNGNNYIEAFSRPSGMI</sequence>
<keyword evidence="2" id="KW-0472">Membrane</keyword>
<proteinExistence type="predicted"/>
<dbReference type="Proteomes" id="UP000327111">
    <property type="component" value="Unassembled WGS sequence"/>
</dbReference>
<dbReference type="EMBL" id="CABVIF010000002">
    <property type="protein sequence ID" value="VVO76470.1"/>
    <property type="molecule type" value="Genomic_DNA"/>
</dbReference>
<organism evidence="4 5">
    <name type="scientific">Pseudomonas fluorescens</name>
    <dbReference type="NCBI Taxonomy" id="294"/>
    <lineage>
        <taxon>Bacteria</taxon>
        <taxon>Pseudomonadati</taxon>
        <taxon>Pseudomonadota</taxon>
        <taxon>Gammaproteobacteria</taxon>
        <taxon>Pseudomonadales</taxon>
        <taxon>Pseudomonadaceae</taxon>
        <taxon>Pseudomonas</taxon>
    </lineage>
</organism>
<dbReference type="InterPro" id="IPR048428">
    <property type="entry name" value="YobI-NTPase"/>
</dbReference>
<evidence type="ECO:0000256" key="2">
    <source>
        <dbReference type="SAM" id="Phobius"/>
    </source>
</evidence>
<dbReference type="AlphaFoldDB" id="A0A5E7IJK7"/>
<feature type="domain" description="YobI-like P-loop NTPase" evidence="3">
    <location>
        <begin position="56"/>
        <end position="445"/>
    </location>
</feature>
<name>A0A5E7IJK7_PSEFL</name>